<dbReference type="GO" id="GO:0005506">
    <property type="term" value="F:iron ion binding"/>
    <property type="evidence" value="ECO:0007669"/>
    <property type="project" value="UniProtKB-UniRule"/>
</dbReference>
<keyword evidence="4 6" id="KW-0408">Iron</keyword>
<dbReference type="Pfam" id="PF01946">
    <property type="entry name" value="Thi4"/>
    <property type="match status" value="1"/>
</dbReference>
<dbReference type="GO" id="GO:0052837">
    <property type="term" value="P:thiazole biosynthetic process"/>
    <property type="evidence" value="ECO:0007669"/>
    <property type="project" value="UniProtKB-UniRule"/>
</dbReference>
<dbReference type="Gene3D" id="3.50.50.60">
    <property type="entry name" value="FAD/NAD(P)-binding domain"/>
    <property type="match status" value="1"/>
</dbReference>
<evidence type="ECO:0000313" key="7">
    <source>
        <dbReference type="EMBL" id="PVX48797.1"/>
    </source>
</evidence>
<comment type="function">
    <text evidence="6">Involved in the biosynthesis of the thiazole moiety of thiamine. Catalyzes the conversion of NAD and glycine to adenosine diphosphate 5-(2-hydroxyethyl)-4-methylthiazole-2-carboxylate (ADT), an adenylated thiazole intermediate, using free sulfide as a source of sulfur.</text>
</comment>
<dbReference type="GO" id="GO:0016763">
    <property type="term" value="F:pentosyltransferase activity"/>
    <property type="evidence" value="ECO:0007669"/>
    <property type="project" value="UniProtKB-UniRule"/>
</dbReference>
<dbReference type="HAMAP" id="MF_00304">
    <property type="entry name" value="Thi4"/>
    <property type="match status" value="1"/>
</dbReference>
<dbReference type="InterPro" id="IPR022828">
    <property type="entry name" value="Thi4_prok"/>
</dbReference>
<feature type="binding site" description="in other chain" evidence="6">
    <location>
        <position position="222"/>
    </location>
    <ligand>
        <name>NAD(+)</name>
        <dbReference type="ChEBI" id="CHEBI:57540"/>
        <note>ligand shared between two adjacent protomers</note>
    </ligand>
</feature>
<gene>
    <name evidence="6" type="primary">thi4</name>
    <name evidence="7" type="ORF">C7379_12444</name>
</gene>
<keyword evidence="3 6" id="KW-0784">Thiamine biosynthesis</keyword>
<dbReference type="EMBL" id="QENY01000024">
    <property type="protein sequence ID" value="PVX48797.1"/>
    <property type="molecule type" value="Genomic_DNA"/>
</dbReference>
<dbReference type="GO" id="GO:0009228">
    <property type="term" value="P:thiamine biosynthetic process"/>
    <property type="evidence" value="ECO:0007669"/>
    <property type="project" value="UniProtKB-KW"/>
</dbReference>
<keyword evidence="8" id="KW-1185">Reference proteome</keyword>
<dbReference type="InterPro" id="IPR036188">
    <property type="entry name" value="FAD/NAD-bd_sf"/>
</dbReference>
<dbReference type="AlphaFoldDB" id="A0A2U0TYX0"/>
<protein>
    <recommendedName>
        <fullName evidence="6">Thiamine thiazole synthase</fullName>
        <ecNumber evidence="6">2.4.2.59</ecNumber>
    </recommendedName>
</protein>
<dbReference type="SUPFAM" id="SSF51905">
    <property type="entry name" value="FAD/NAD(P)-binding domain"/>
    <property type="match status" value="1"/>
</dbReference>
<comment type="caution">
    <text evidence="7">The sequence shown here is derived from an EMBL/GenBank/DDBJ whole genome shotgun (WGS) entry which is preliminary data.</text>
</comment>
<proteinExistence type="inferred from homology"/>
<dbReference type="OrthoDB" id="9777740at2"/>
<feature type="binding site" evidence="6">
    <location>
        <position position="153"/>
    </location>
    <ligand>
        <name>Fe cation</name>
        <dbReference type="ChEBI" id="CHEBI:24875"/>
        <note>ligand shared between two adjacent protomers</note>
    </ligand>
</feature>
<dbReference type="PANTHER" id="PTHR43422">
    <property type="entry name" value="THIAMINE THIAZOLE SYNTHASE"/>
    <property type="match status" value="1"/>
</dbReference>
<sequence length="258" mass="27735">MIETKVSKGIISTYFDKLEKCLELDVAIVGGGPSGIVAAYYMAQAGLKVALFDRKLSPGGGMWGGAMMFNQVVIQQEAMDIIKEFGINYEKYEDGLYTIDSIESTSAILYKAVHAGAKLFNCYSVEDVVFKDKKVSGVVVNWTPVLREGLHVDPLNIMARCVIDGTGHDSEVCKVVARKNGAELRTPTGQVVGEGSLNVDEGERLVVEGTKEIYPGLYVCGMAVSAVSGTPRMGPIFGGMLLSGKKVANLIIKELAKK</sequence>
<feature type="binding site" description="in other chain" evidence="6">
    <location>
        <position position="168"/>
    </location>
    <ligand>
        <name>Fe cation</name>
        <dbReference type="ChEBI" id="CHEBI:24875"/>
        <note>ligand shared between two adjacent protomers</note>
    </ligand>
</feature>
<dbReference type="PANTHER" id="PTHR43422:SF3">
    <property type="entry name" value="THIAMINE THIAZOLE SYNTHASE"/>
    <property type="match status" value="1"/>
</dbReference>
<evidence type="ECO:0000256" key="6">
    <source>
        <dbReference type="HAMAP-Rule" id="MF_00304"/>
    </source>
</evidence>
<evidence type="ECO:0000256" key="1">
    <source>
        <dbReference type="ARBA" id="ARBA00022679"/>
    </source>
</evidence>
<feature type="binding site" evidence="6">
    <location>
        <begin position="151"/>
        <end position="153"/>
    </location>
    <ligand>
        <name>NAD(+)</name>
        <dbReference type="ChEBI" id="CHEBI:57540"/>
        <note>ligand shared between two adjacent protomers</note>
    </ligand>
</feature>
<keyword evidence="1 6" id="KW-0808">Transferase</keyword>
<comment type="similarity">
    <text evidence="6">Belongs to the THI4 family.</text>
</comment>
<evidence type="ECO:0000313" key="8">
    <source>
        <dbReference type="Proteomes" id="UP000245870"/>
    </source>
</evidence>
<evidence type="ECO:0000256" key="4">
    <source>
        <dbReference type="ARBA" id="ARBA00023004"/>
    </source>
</evidence>
<comment type="subunit">
    <text evidence="6">Homooctamer; tetramer of dimers.</text>
</comment>
<organism evidence="7 8">
    <name type="scientific">Hallella colorans</name>
    <dbReference type="NCBI Taxonomy" id="1703337"/>
    <lineage>
        <taxon>Bacteria</taxon>
        <taxon>Pseudomonadati</taxon>
        <taxon>Bacteroidota</taxon>
        <taxon>Bacteroidia</taxon>
        <taxon>Bacteroidales</taxon>
        <taxon>Prevotellaceae</taxon>
        <taxon>Hallella</taxon>
    </lineage>
</organism>
<dbReference type="Proteomes" id="UP000245870">
    <property type="component" value="Unassembled WGS sequence"/>
</dbReference>
<evidence type="ECO:0000256" key="3">
    <source>
        <dbReference type="ARBA" id="ARBA00022977"/>
    </source>
</evidence>
<comment type="pathway">
    <text evidence="6">Cofactor biosynthesis; thiamine diphosphate biosynthesis.</text>
</comment>
<dbReference type="InterPro" id="IPR002922">
    <property type="entry name" value="Thi4_fam"/>
</dbReference>
<dbReference type="PRINTS" id="PR00419">
    <property type="entry name" value="ADXRDTASE"/>
</dbReference>
<keyword evidence="2 6" id="KW-0479">Metal-binding</keyword>
<feature type="binding site" description="in other chain" evidence="6">
    <location>
        <position position="125"/>
    </location>
    <ligand>
        <name>NAD(+)</name>
        <dbReference type="ChEBI" id="CHEBI:57540"/>
        <note>ligand shared between two adjacent protomers</note>
    </ligand>
</feature>
<feature type="binding site" description="in other chain" evidence="6">
    <location>
        <position position="34"/>
    </location>
    <ligand>
        <name>NAD(+)</name>
        <dbReference type="ChEBI" id="CHEBI:57540"/>
        <note>ligand shared between two adjacent protomers</note>
    </ligand>
</feature>
<dbReference type="GO" id="GO:0009229">
    <property type="term" value="P:thiamine diphosphate biosynthetic process"/>
    <property type="evidence" value="ECO:0007669"/>
    <property type="project" value="UniProtKB-UniRule"/>
</dbReference>
<dbReference type="UniPathway" id="UPA00060"/>
<dbReference type="NCBIfam" id="TIGR00292">
    <property type="entry name" value="sulfide-dependent adenosine diphosphate thiazole synthase"/>
    <property type="match status" value="1"/>
</dbReference>
<comment type="catalytic activity">
    <reaction evidence="6">
        <text>hydrogen sulfide + glycine + NAD(+) = ADP-5-ethyl-4-methylthiazole-2-carboxylate + nicotinamide + 3 H2O + H(+)</text>
        <dbReference type="Rhea" id="RHEA:55704"/>
        <dbReference type="ChEBI" id="CHEBI:15377"/>
        <dbReference type="ChEBI" id="CHEBI:15378"/>
        <dbReference type="ChEBI" id="CHEBI:17154"/>
        <dbReference type="ChEBI" id="CHEBI:29919"/>
        <dbReference type="ChEBI" id="CHEBI:57305"/>
        <dbReference type="ChEBI" id="CHEBI:57540"/>
        <dbReference type="ChEBI" id="CHEBI:139151"/>
        <dbReference type="EC" id="2.4.2.59"/>
    </reaction>
</comment>
<comment type="caution">
    <text evidence="6">Lacks conserved residue(s) required for the propagation of feature annotation.</text>
</comment>
<name>A0A2U0TYX0_9BACT</name>
<evidence type="ECO:0000256" key="5">
    <source>
        <dbReference type="ARBA" id="ARBA00023027"/>
    </source>
</evidence>
<accession>A0A2U0TYX0</accession>
<keyword evidence="5 6" id="KW-0520">NAD</keyword>
<feature type="binding site" evidence="6">
    <location>
        <position position="232"/>
    </location>
    <ligand>
        <name>glycine</name>
        <dbReference type="ChEBI" id="CHEBI:57305"/>
    </ligand>
</feature>
<evidence type="ECO:0000256" key="2">
    <source>
        <dbReference type="ARBA" id="ARBA00022723"/>
    </source>
</evidence>
<dbReference type="RefSeq" id="WP_116617337.1">
    <property type="nucleotide sequence ID" value="NZ_CALDWB010000026.1"/>
</dbReference>
<reference evidence="7 8" key="1">
    <citation type="submission" date="2018-05" db="EMBL/GenBank/DDBJ databases">
        <title>Genomic Encyclopedia of Type Strains, Phase IV (KMG-IV): sequencing the most valuable type-strain genomes for metagenomic binning, comparative biology and taxonomic classification.</title>
        <authorList>
            <person name="Goeker M."/>
        </authorList>
    </citation>
    <scope>NUCLEOTIDE SEQUENCE [LARGE SCALE GENOMIC DNA]</scope>
    <source>
        <strain evidence="7 8">DSM 100333</strain>
    </source>
</reference>
<feature type="binding site" description="in other chain" evidence="6">
    <location>
        <position position="61"/>
    </location>
    <ligand>
        <name>NAD(+)</name>
        <dbReference type="ChEBI" id="CHEBI:57540"/>
        <note>ligand shared between two adjacent protomers</note>
    </ligand>
</feature>
<comment type="cofactor">
    <cofactor evidence="6">
        <name>Fe(2+)</name>
        <dbReference type="ChEBI" id="CHEBI:29033"/>
    </cofactor>
</comment>
<dbReference type="EC" id="2.4.2.59" evidence="6"/>